<dbReference type="EMBL" id="JAOPGA020000925">
    <property type="protein sequence ID" value="KAL0483030.1"/>
    <property type="molecule type" value="Genomic_DNA"/>
</dbReference>
<comment type="catalytic activity">
    <reaction evidence="8">
        <text>D-glucosamine 6-phosphate + acetyl-CoA = N-acetyl-D-glucosamine 6-phosphate + CoA + H(+)</text>
        <dbReference type="Rhea" id="RHEA:10292"/>
        <dbReference type="ChEBI" id="CHEBI:15378"/>
        <dbReference type="ChEBI" id="CHEBI:57287"/>
        <dbReference type="ChEBI" id="CHEBI:57288"/>
        <dbReference type="ChEBI" id="CHEBI:57513"/>
        <dbReference type="ChEBI" id="CHEBI:58725"/>
        <dbReference type="EC" id="2.3.1.4"/>
    </reaction>
</comment>
<sequence length="191" mass="21965">MSSTNNLVWRRRVNVLKSHVNGRLQDAEKPTISLNDVSAQKEARTELRMLENEDYDKGFLLILSQLATVGDVSKDMFKKRMEHMKNTQNTYFTVVVEDLDKKKIIATASLIVELKFAHGCSKVGHIEDVVVDETYRGYKLGKRVIEELKSIATKQGCYKTILDCSEKNVPFYQSCGFVKKELQMRFDNPHE</sequence>
<dbReference type="PROSITE" id="PS51186">
    <property type="entry name" value="GNAT"/>
    <property type="match status" value="1"/>
</dbReference>
<comment type="pathway">
    <text evidence="8">Nucleotide-sugar biosynthesis; UDP-N-acetyl-alpha-D-glucosamine biosynthesis; N-acetyl-alpha-D-glucosamine 1-phosphate from alpha-D-glucosamine 6-phosphate (route I): step 1/2.</text>
</comment>
<evidence type="ECO:0000256" key="1">
    <source>
        <dbReference type="ARBA" id="ARBA00004184"/>
    </source>
</evidence>
<dbReference type="Gene3D" id="3.40.630.30">
    <property type="match status" value="1"/>
</dbReference>
<keyword evidence="11" id="KW-1185">Reference proteome</keyword>
<keyword evidence="4 8" id="KW-0808">Transferase</keyword>
<dbReference type="GO" id="GO:0005789">
    <property type="term" value="C:endoplasmic reticulum membrane"/>
    <property type="evidence" value="ECO:0007669"/>
    <property type="project" value="UniProtKB-SubCell"/>
</dbReference>
<name>A0AAW2Z222_9EUKA</name>
<organism evidence="10 11">
    <name type="scientific">Acrasis kona</name>
    <dbReference type="NCBI Taxonomy" id="1008807"/>
    <lineage>
        <taxon>Eukaryota</taxon>
        <taxon>Discoba</taxon>
        <taxon>Heterolobosea</taxon>
        <taxon>Tetramitia</taxon>
        <taxon>Eutetramitia</taxon>
        <taxon>Acrasidae</taxon>
        <taxon>Acrasis</taxon>
    </lineage>
</organism>
<comment type="subcellular location">
    <subcellularLocation>
        <location evidence="1">Endomembrane system</location>
        <topology evidence="1">Peripheral membrane protein</topology>
    </subcellularLocation>
    <subcellularLocation>
        <location evidence="2">Endoplasmic reticulum membrane</location>
    </subcellularLocation>
</comment>
<evidence type="ECO:0000256" key="3">
    <source>
        <dbReference type="ARBA" id="ARBA00011738"/>
    </source>
</evidence>
<evidence type="ECO:0000256" key="5">
    <source>
        <dbReference type="ARBA" id="ARBA00022824"/>
    </source>
</evidence>
<keyword evidence="7 8" id="KW-0012">Acyltransferase</keyword>
<dbReference type="AlphaFoldDB" id="A0AAW2Z222"/>
<evidence type="ECO:0000259" key="9">
    <source>
        <dbReference type="PROSITE" id="PS51186"/>
    </source>
</evidence>
<comment type="similarity">
    <text evidence="8">Belongs to the acetyltransferase family. GNA1 subfamily.</text>
</comment>
<comment type="caution">
    <text evidence="10">The sequence shown here is derived from an EMBL/GenBank/DDBJ whole genome shotgun (WGS) entry which is preliminary data.</text>
</comment>
<evidence type="ECO:0000313" key="11">
    <source>
        <dbReference type="Proteomes" id="UP001431209"/>
    </source>
</evidence>
<reference evidence="10 11" key="1">
    <citation type="submission" date="2024-03" db="EMBL/GenBank/DDBJ databases">
        <title>The Acrasis kona genome and developmental transcriptomes reveal deep origins of eukaryotic multicellular pathways.</title>
        <authorList>
            <person name="Sheikh S."/>
            <person name="Fu C.-J."/>
            <person name="Brown M.W."/>
            <person name="Baldauf S.L."/>
        </authorList>
    </citation>
    <scope>NUCLEOTIDE SEQUENCE [LARGE SCALE GENOMIC DNA]</scope>
    <source>
        <strain evidence="10 11">ATCC MYA-3509</strain>
    </source>
</reference>
<dbReference type="InterPro" id="IPR039143">
    <property type="entry name" value="GNPNAT1-like"/>
</dbReference>
<dbReference type="GO" id="GO:0004343">
    <property type="term" value="F:glucosamine 6-phosphate N-acetyltransferase activity"/>
    <property type="evidence" value="ECO:0007669"/>
    <property type="project" value="UniProtKB-UniRule"/>
</dbReference>
<evidence type="ECO:0000256" key="2">
    <source>
        <dbReference type="ARBA" id="ARBA00004586"/>
    </source>
</evidence>
<comment type="subunit">
    <text evidence="3">Homodimer.</text>
</comment>
<dbReference type="FunFam" id="3.40.630.30:FF:000048">
    <property type="entry name" value="Glucosamine 6-phosphate N-acetyltransferase"/>
    <property type="match status" value="1"/>
</dbReference>
<keyword evidence="6" id="KW-0472">Membrane</keyword>
<dbReference type="InterPro" id="IPR000182">
    <property type="entry name" value="GNAT_dom"/>
</dbReference>
<keyword evidence="5" id="KW-0256">Endoplasmic reticulum</keyword>
<evidence type="ECO:0000313" key="10">
    <source>
        <dbReference type="EMBL" id="KAL0483030.1"/>
    </source>
</evidence>
<proteinExistence type="inferred from homology"/>
<dbReference type="InterPro" id="IPR016181">
    <property type="entry name" value="Acyl_CoA_acyltransferase"/>
</dbReference>
<dbReference type="EC" id="2.3.1.4" evidence="8"/>
<dbReference type="PANTHER" id="PTHR13355:SF11">
    <property type="entry name" value="GLUCOSAMINE 6-PHOSPHATE N-ACETYLTRANSFERASE"/>
    <property type="match status" value="1"/>
</dbReference>
<protein>
    <recommendedName>
        <fullName evidence="8">Glucosamine 6-phosphate N-acetyltransferase</fullName>
        <ecNumber evidence="8">2.3.1.4</ecNumber>
    </recommendedName>
</protein>
<accession>A0AAW2Z222</accession>
<dbReference type="GO" id="GO:0006048">
    <property type="term" value="P:UDP-N-acetylglucosamine biosynthetic process"/>
    <property type="evidence" value="ECO:0007669"/>
    <property type="project" value="UniProtKB-UniRule"/>
</dbReference>
<evidence type="ECO:0000256" key="6">
    <source>
        <dbReference type="ARBA" id="ARBA00023136"/>
    </source>
</evidence>
<feature type="domain" description="N-acetyltransferase" evidence="9">
    <location>
        <begin position="45"/>
        <end position="191"/>
    </location>
</feature>
<dbReference type="CDD" id="cd04301">
    <property type="entry name" value="NAT_SF"/>
    <property type="match status" value="1"/>
</dbReference>
<dbReference type="Pfam" id="PF00583">
    <property type="entry name" value="Acetyltransf_1"/>
    <property type="match status" value="1"/>
</dbReference>
<dbReference type="PANTHER" id="PTHR13355">
    <property type="entry name" value="GLUCOSAMINE 6-PHOSPHATE N-ACETYLTRANSFERASE"/>
    <property type="match status" value="1"/>
</dbReference>
<evidence type="ECO:0000256" key="7">
    <source>
        <dbReference type="ARBA" id="ARBA00023315"/>
    </source>
</evidence>
<evidence type="ECO:0000256" key="8">
    <source>
        <dbReference type="RuleBase" id="RU365086"/>
    </source>
</evidence>
<evidence type="ECO:0000256" key="4">
    <source>
        <dbReference type="ARBA" id="ARBA00022679"/>
    </source>
</evidence>
<gene>
    <name evidence="10" type="ORF">AKO1_014950</name>
</gene>
<dbReference type="Proteomes" id="UP001431209">
    <property type="component" value="Unassembled WGS sequence"/>
</dbReference>
<dbReference type="SUPFAM" id="SSF55729">
    <property type="entry name" value="Acyl-CoA N-acyltransferases (Nat)"/>
    <property type="match status" value="1"/>
</dbReference>